<dbReference type="eggNOG" id="COG3858">
    <property type="taxonomic scope" value="Bacteria"/>
</dbReference>
<dbReference type="EMBL" id="LGTC01000001">
    <property type="protein sequence ID" value="KNY28750.1"/>
    <property type="molecule type" value="Genomic_DNA"/>
</dbReference>
<keyword evidence="4" id="KW-1185">Reference proteome</keyword>
<dbReference type="PATRIC" id="fig|398512.5.peg.4208"/>
<dbReference type="GO" id="GO:0008061">
    <property type="term" value="F:chitin binding"/>
    <property type="evidence" value="ECO:0007669"/>
    <property type="project" value="InterPro"/>
</dbReference>
<dbReference type="Pfam" id="PF00704">
    <property type="entry name" value="Glyco_hydro_18"/>
    <property type="match status" value="1"/>
</dbReference>
<evidence type="ECO:0000259" key="2">
    <source>
        <dbReference type="PROSITE" id="PS51910"/>
    </source>
</evidence>
<name>A0A0L6JSS5_9FIRM</name>
<organism evidence="3 4">
    <name type="scientific">Pseudobacteroides cellulosolvens ATCC 35603 = DSM 2933</name>
    <dbReference type="NCBI Taxonomy" id="398512"/>
    <lineage>
        <taxon>Bacteria</taxon>
        <taxon>Bacillati</taxon>
        <taxon>Bacillota</taxon>
        <taxon>Clostridia</taxon>
        <taxon>Eubacteriales</taxon>
        <taxon>Oscillospiraceae</taxon>
        <taxon>Pseudobacteroides</taxon>
    </lineage>
</organism>
<keyword evidence="3" id="KW-0378">Hydrolase</keyword>
<dbReference type="GO" id="GO:0016787">
    <property type="term" value="F:hydrolase activity"/>
    <property type="evidence" value="ECO:0007669"/>
    <property type="project" value="UniProtKB-KW"/>
</dbReference>
<dbReference type="SMART" id="SM00636">
    <property type="entry name" value="Glyco_18"/>
    <property type="match status" value="1"/>
</dbReference>
<protein>
    <submittedName>
        <fullName evidence="3">Glycoside hydrolase family 18</fullName>
    </submittedName>
</protein>
<dbReference type="RefSeq" id="WP_036936316.1">
    <property type="nucleotide sequence ID" value="NZ_JQKC01000002.1"/>
</dbReference>
<dbReference type="InterPro" id="IPR012854">
    <property type="entry name" value="Cu_amine_oxidase-like_N"/>
</dbReference>
<proteinExistence type="predicted"/>
<dbReference type="PANTHER" id="PTHR46066:SF2">
    <property type="entry name" value="CHITINASE DOMAIN-CONTAINING PROTEIN 1"/>
    <property type="match status" value="1"/>
</dbReference>
<dbReference type="InterPro" id="IPR017853">
    <property type="entry name" value="GH"/>
</dbReference>
<feature type="domain" description="GH18" evidence="2">
    <location>
        <begin position="255"/>
        <end position="571"/>
    </location>
</feature>
<dbReference type="InterPro" id="IPR029070">
    <property type="entry name" value="Chitinase_insertion_sf"/>
</dbReference>
<dbReference type="SUPFAM" id="SSF55383">
    <property type="entry name" value="Copper amine oxidase, domain N"/>
    <property type="match status" value="1"/>
</dbReference>
<dbReference type="Proteomes" id="UP000036923">
    <property type="component" value="Unassembled WGS sequence"/>
</dbReference>
<dbReference type="Gene3D" id="3.30.457.10">
    <property type="entry name" value="Copper amine oxidase-like, N-terminal domain"/>
    <property type="match status" value="1"/>
</dbReference>
<keyword evidence="1" id="KW-0812">Transmembrane</keyword>
<dbReference type="Gene3D" id="2.30.30.40">
    <property type="entry name" value="SH3 Domains"/>
    <property type="match status" value="1"/>
</dbReference>
<evidence type="ECO:0000256" key="1">
    <source>
        <dbReference type="SAM" id="Phobius"/>
    </source>
</evidence>
<dbReference type="InterPro" id="IPR036582">
    <property type="entry name" value="Mao_N_sf"/>
</dbReference>
<gene>
    <name evidence="3" type="ORF">Bccel_4024</name>
</gene>
<evidence type="ECO:0000313" key="3">
    <source>
        <dbReference type="EMBL" id="KNY28750.1"/>
    </source>
</evidence>
<feature type="transmembrane region" description="Helical" evidence="1">
    <location>
        <begin position="7"/>
        <end position="29"/>
    </location>
</feature>
<dbReference type="Gene3D" id="3.20.20.80">
    <property type="entry name" value="Glycosidases"/>
    <property type="match status" value="1"/>
</dbReference>
<dbReference type="Pfam" id="PF07833">
    <property type="entry name" value="Cu_amine_oxidN1"/>
    <property type="match status" value="1"/>
</dbReference>
<evidence type="ECO:0000313" key="4">
    <source>
        <dbReference type="Proteomes" id="UP000036923"/>
    </source>
</evidence>
<keyword evidence="1" id="KW-0472">Membrane</keyword>
<dbReference type="PROSITE" id="PS51910">
    <property type="entry name" value="GH18_2"/>
    <property type="match status" value="1"/>
</dbReference>
<dbReference type="InterPro" id="IPR001223">
    <property type="entry name" value="Glyco_hydro18_cat"/>
</dbReference>
<sequence length="590" mass="67782">MNKRLKIISIVTIMMSIIAIMAISVYIVYFAPNNTIVQAFDEGKLNLVIGDKIIDDGRPVIKNQEILLPLDIIKEHVDPYIYLDEKLKKVIVTTNDKVIRMNLNSPEALINNKPVNLKNPAIEENKVVYVPLYFLDDFYSIKVNYLKDKNVIIIDRKGTSIKAAEPVSEKAVIRKGESIKFPIYKKFDMQEELQNKMTVFGDSGEWLKVRSQDGIIGFIQKKYVKVTNQQLDAAKDTDKAKDTDSARGLWKPQHGKINLVWDAIYKTNTKGWVDEDRIQGLDVVSPTWFEVKDGKGTMVNRASLPYVEWAHKNNYKVWAHLSNNLGGPNNTGVFLNNTDAREIVINKVLEYSAQYRLDGINIDFEDINLRDKDVLTQFVRELSPLLKEKGLVVSMDITPVSNNENWSLCYDRKVLGETVDYIMLMAYDQHWAESPEAGSVAQQSWVENSVKRTLDFIPKEKLLLGLPYYTRVWVTESGKRLRSVATSMGYAKSLIKENNAQVRWDEESGQFYAEYNKDNGSNNKIWLENEESINLKSSLVHKYGLAGVAGWRKNFEVSEVWNVLNKNLKVLDSYEAWQSQNKEKKYVYKD</sequence>
<dbReference type="AlphaFoldDB" id="A0A0L6JSS5"/>
<accession>A0A0L6JSS5</accession>
<dbReference type="Gene3D" id="3.10.50.10">
    <property type="match status" value="1"/>
</dbReference>
<dbReference type="PANTHER" id="PTHR46066">
    <property type="entry name" value="CHITINASE DOMAIN-CONTAINING PROTEIN 1 FAMILY MEMBER"/>
    <property type="match status" value="1"/>
</dbReference>
<reference evidence="4" key="1">
    <citation type="submission" date="2015-07" db="EMBL/GenBank/DDBJ databases">
        <title>Near-Complete Genome Sequence of the Cellulolytic Bacterium Bacteroides (Pseudobacteroides) cellulosolvens ATCC 35603.</title>
        <authorList>
            <person name="Dassa B."/>
            <person name="Utturkar S.M."/>
            <person name="Klingeman D.M."/>
            <person name="Hurt R.A."/>
            <person name="Keller M."/>
            <person name="Xu J."/>
            <person name="Reddy Y.H.K."/>
            <person name="Borovok I."/>
            <person name="Grinberg I.R."/>
            <person name="Lamed R."/>
            <person name="Zhivin O."/>
            <person name="Bayer E.A."/>
            <person name="Brown S.D."/>
        </authorList>
    </citation>
    <scope>NUCLEOTIDE SEQUENCE [LARGE SCALE GENOMIC DNA]</scope>
    <source>
        <strain evidence="4">DSM 2933</strain>
    </source>
</reference>
<dbReference type="SUPFAM" id="SSF51445">
    <property type="entry name" value="(Trans)glycosidases"/>
    <property type="match status" value="1"/>
</dbReference>
<dbReference type="GO" id="GO:0005975">
    <property type="term" value="P:carbohydrate metabolic process"/>
    <property type="evidence" value="ECO:0007669"/>
    <property type="project" value="InterPro"/>
</dbReference>
<comment type="caution">
    <text evidence="3">The sequence shown here is derived from an EMBL/GenBank/DDBJ whole genome shotgun (WGS) entry which is preliminary data.</text>
</comment>
<keyword evidence="1" id="KW-1133">Transmembrane helix</keyword>
<dbReference type="InterPro" id="IPR011583">
    <property type="entry name" value="Chitinase_II/V-like_cat"/>
</dbReference>
<dbReference type="STRING" id="398512.Bccel_4024"/>